<organism evidence="1">
    <name type="scientific">marine sediment metagenome</name>
    <dbReference type="NCBI Taxonomy" id="412755"/>
    <lineage>
        <taxon>unclassified sequences</taxon>
        <taxon>metagenomes</taxon>
        <taxon>ecological metagenomes</taxon>
    </lineage>
</organism>
<evidence type="ECO:0000313" key="1">
    <source>
        <dbReference type="EMBL" id="KKL80362.1"/>
    </source>
</evidence>
<accession>A0A0F9HYY4</accession>
<comment type="caution">
    <text evidence="1">The sequence shown here is derived from an EMBL/GenBank/DDBJ whole genome shotgun (WGS) entry which is preliminary data.</text>
</comment>
<proteinExistence type="predicted"/>
<dbReference type="AlphaFoldDB" id="A0A0F9HYY4"/>
<name>A0A0F9HYY4_9ZZZZ</name>
<protein>
    <submittedName>
        <fullName evidence="1">Uncharacterized protein</fullName>
    </submittedName>
</protein>
<reference evidence="1" key="1">
    <citation type="journal article" date="2015" name="Nature">
        <title>Complex archaea that bridge the gap between prokaryotes and eukaryotes.</title>
        <authorList>
            <person name="Spang A."/>
            <person name="Saw J.H."/>
            <person name="Jorgensen S.L."/>
            <person name="Zaremba-Niedzwiedzka K."/>
            <person name="Martijn J."/>
            <person name="Lind A.E."/>
            <person name="van Eijk R."/>
            <person name="Schleper C."/>
            <person name="Guy L."/>
            <person name="Ettema T.J."/>
        </authorList>
    </citation>
    <scope>NUCLEOTIDE SEQUENCE</scope>
</reference>
<gene>
    <name evidence="1" type="ORF">LCGC14_2005500</name>
</gene>
<dbReference type="EMBL" id="LAZR01022875">
    <property type="protein sequence ID" value="KKL80362.1"/>
    <property type="molecule type" value="Genomic_DNA"/>
</dbReference>
<feature type="non-terminal residue" evidence="1">
    <location>
        <position position="1"/>
    </location>
</feature>
<sequence>TLSRAKKLIQPQNPEAWNAALREFLRFRFGQLKESQISTVQNIGGAFRKSVFGNQEQRNILQAAMTKQQFKNLKDFMEVLQKTGLTFGKESTTATRQAELRALERETQSEFLTVVTSPFRTPERTIADRVNALRFGKGARELAEKILDPEAGKELAQMKRLSPRSETLINQVSVFLAVTAPETIEAIQGISQGQTEQISGQSP</sequence>